<dbReference type="InterPro" id="IPR009010">
    <property type="entry name" value="Asp_de-COase-like_dom_sf"/>
</dbReference>
<evidence type="ECO:0000313" key="7">
    <source>
        <dbReference type="EMBL" id="VAW42488.1"/>
    </source>
</evidence>
<dbReference type="PROSITE" id="PS00490">
    <property type="entry name" value="MOLYBDOPTERIN_PROK_2"/>
    <property type="match status" value="1"/>
</dbReference>
<evidence type="ECO:0000256" key="3">
    <source>
        <dbReference type="ARBA" id="ARBA00023004"/>
    </source>
</evidence>
<feature type="domain" description="Molybdopterin dinucleotide-binding" evidence="6">
    <location>
        <begin position="410"/>
        <end position="515"/>
    </location>
</feature>
<dbReference type="Gene3D" id="3.40.228.10">
    <property type="entry name" value="Dimethylsulfoxide Reductase, domain 2"/>
    <property type="match status" value="1"/>
</dbReference>
<dbReference type="InterPro" id="IPR006655">
    <property type="entry name" value="Mopterin_OxRdtase_prok_CS"/>
</dbReference>
<dbReference type="GO" id="GO:0043546">
    <property type="term" value="F:molybdopterin cofactor binding"/>
    <property type="evidence" value="ECO:0007669"/>
    <property type="project" value="InterPro"/>
</dbReference>
<dbReference type="GO" id="GO:0003954">
    <property type="term" value="F:NADH dehydrogenase activity"/>
    <property type="evidence" value="ECO:0007669"/>
    <property type="project" value="TreeGrafter"/>
</dbReference>
<dbReference type="Gene3D" id="3.40.50.740">
    <property type="match status" value="1"/>
</dbReference>
<keyword evidence="3" id="KW-0408">Iron</keyword>
<organism evidence="7">
    <name type="scientific">hydrothermal vent metagenome</name>
    <dbReference type="NCBI Taxonomy" id="652676"/>
    <lineage>
        <taxon>unclassified sequences</taxon>
        <taxon>metagenomes</taxon>
        <taxon>ecological metagenomes</taxon>
    </lineage>
</organism>
<dbReference type="PANTHER" id="PTHR43105">
    <property type="entry name" value="RESPIRATORY NITRATE REDUCTASE"/>
    <property type="match status" value="1"/>
</dbReference>
<dbReference type="SUPFAM" id="SSF53706">
    <property type="entry name" value="Formate dehydrogenase/DMSO reductase, domains 1-3"/>
    <property type="match status" value="1"/>
</dbReference>
<keyword evidence="1" id="KW-0479">Metal-binding</keyword>
<evidence type="ECO:0000256" key="2">
    <source>
        <dbReference type="ARBA" id="ARBA00023002"/>
    </source>
</evidence>
<evidence type="ECO:0000256" key="4">
    <source>
        <dbReference type="ARBA" id="ARBA00023014"/>
    </source>
</evidence>
<evidence type="ECO:0000259" key="6">
    <source>
        <dbReference type="Pfam" id="PF01568"/>
    </source>
</evidence>
<dbReference type="Gene3D" id="2.40.40.20">
    <property type="match status" value="1"/>
</dbReference>
<dbReference type="Pfam" id="PF01568">
    <property type="entry name" value="Molydop_binding"/>
    <property type="match status" value="1"/>
</dbReference>
<proteinExistence type="predicted"/>
<dbReference type="PANTHER" id="PTHR43105:SF14">
    <property type="entry name" value="FORMATE DEHYDROGENASE H"/>
    <property type="match status" value="1"/>
</dbReference>
<dbReference type="EMBL" id="UOEX01000448">
    <property type="protein sequence ID" value="VAW42488.1"/>
    <property type="molecule type" value="Genomic_DNA"/>
</dbReference>
<dbReference type="InterPro" id="IPR050123">
    <property type="entry name" value="Prok_molybdopt-oxidoreductase"/>
</dbReference>
<protein>
    <submittedName>
        <fullName evidence="7">NAD-dependent formate dehydrogenase alpha subunit</fullName>
    </submittedName>
</protein>
<dbReference type="GO" id="GO:0016020">
    <property type="term" value="C:membrane"/>
    <property type="evidence" value="ECO:0007669"/>
    <property type="project" value="TreeGrafter"/>
</dbReference>
<dbReference type="SUPFAM" id="SSF50692">
    <property type="entry name" value="ADC-like"/>
    <property type="match status" value="1"/>
</dbReference>
<evidence type="ECO:0000256" key="1">
    <source>
        <dbReference type="ARBA" id="ARBA00022723"/>
    </source>
</evidence>
<feature type="domain" description="Molybdopterin oxidoreductase" evidence="5">
    <location>
        <begin position="2"/>
        <end position="326"/>
    </location>
</feature>
<feature type="non-terminal residue" evidence="7">
    <location>
        <position position="1"/>
    </location>
</feature>
<reference evidence="7" key="1">
    <citation type="submission" date="2018-06" db="EMBL/GenBank/DDBJ databases">
        <authorList>
            <person name="Zhirakovskaya E."/>
        </authorList>
    </citation>
    <scope>NUCLEOTIDE SEQUENCE</scope>
</reference>
<name>A0A3B0VFT9_9ZZZZ</name>
<dbReference type="InterPro" id="IPR006656">
    <property type="entry name" value="Mopterin_OxRdtase"/>
</dbReference>
<sequence length="533" mass="59530">ADIKDSDVIFMIGSNADTGHPTIGLRIHQALDNGTRLIVVDPRGTDFARRAEQWVRNKPGSDVALLNGMMRIIIKEELFDKEFVEQRTENFEELLIVTEKYTPSYVEEITGVDTEQLHAVARLYASPGKKCAIFYGMGLAHHATGTDNVKCVANLAMLCGKMGTAGGGVNPLRGQNNVQGACDMGALFNTLPGYAGLKNDDIFDRYEEMWGVKLPRRPGKAATEVWDAIHEGDIRGLYIMGEDPVLADPNAHHAVQALEKLDFLLVQDIFLTDTAKMADVVLPASCFAEKDGTFTSTERRVQRVRKAVDPPGLAKADWRIFCELSRKMGYEMNYESAADIFTEIASLTPQYKGITYQRIEEAGLQWPVPNKSHPGTTVMHVGKFTQGRGLFIPEDYTPPKEMPDDEFPMLFTTGRHYAQYNFGSMTRKTAGLNKIYGEAMAEINPLDAQRLGIEEGGWIKMISRRGSVRVRAALTDRSQVGTIFIPYHFAEVPVNQLTLNSLDRLSRSPQYKICAIRVEVQSPEDRRHHNDLI</sequence>
<dbReference type="InterPro" id="IPR006657">
    <property type="entry name" value="MoPterin_dinucl-bd_dom"/>
</dbReference>
<dbReference type="GO" id="GO:0051536">
    <property type="term" value="F:iron-sulfur cluster binding"/>
    <property type="evidence" value="ECO:0007669"/>
    <property type="project" value="UniProtKB-KW"/>
</dbReference>
<keyword evidence="2" id="KW-0560">Oxidoreductase</keyword>
<evidence type="ECO:0000259" key="5">
    <source>
        <dbReference type="Pfam" id="PF00384"/>
    </source>
</evidence>
<dbReference type="AlphaFoldDB" id="A0A3B0VFT9"/>
<accession>A0A3B0VFT9</accession>
<keyword evidence="4" id="KW-0411">Iron-sulfur</keyword>
<dbReference type="GO" id="GO:0022904">
    <property type="term" value="P:respiratory electron transport chain"/>
    <property type="evidence" value="ECO:0007669"/>
    <property type="project" value="TreeGrafter"/>
</dbReference>
<dbReference type="Pfam" id="PF00384">
    <property type="entry name" value="Molybdopterin"/>
    <property type="match status" value="1"/>
</dbReference>
<dbReference type="GO" id="GO:0046872">
    <property type="term" value="F:metal ion binding"/>
    <property type="evidence" value="ECO:0007669"/>
    <property type="project" value="UniProtKB-KW"/>
</dbReference>
<gene>
    <name evidence="7" type="ORF">MNBD_DELTA03-669</name>
</gene>